<dbReference type="EMBL" id="VUJU01000387">
    <property type="protein sequence ID" value="KAF0770780.1"/>
    <property type="molecule type" value="Genomic_DNA"/>
</dbReference>
<accession>A0A6G0ZIM9</accession>
<name>A0A6G0ZIM9_APHCR</name>
<proteinExistence type="predicted"/>
<comment type="caution">
    <text evidence="1">The sequence shown here is derived from an EMBL/GenBank/DDBJ whole genome shotgun (WGS) entry which is preliminary data.</text>
</comment>
<evidence type="ECO:0000313" key="1">
    <source>
        <dbReference type="EMBL" id="KAF0770780.1"/>
    </source>
</evidence>
<protein>
    <submittedName>
        <fullName evidence="1">Uncharacterized protein</fullName>
    </submittedName>
</protein>
<organism evidence="1 2">
    <name type="scientific">Aphis craccivora</name>
    <name type="common">Cowpea aphid</name>
    <dbReference type="NCBI Taxonomy" id="307492"/>
    <lineage>
        <taxon>Eukaryota</taxon>
        <taxon>Metazoa</taxon>
        <taxon>Ecdysozoa</taxon>
        <taxon>Arthropoda</taxon>
        <taxon>Hexapoda</taxon>
        <taxon>Insecta</taxon>
        <taxon>Pterygota</taxon>
        <taxon>Neoptera</taxon>
        <taxon>Paraneoptera</taxon>
        <taxon>Hemiptera</taxon>
        <taxon>Sternorrhyncha</taxon>
        <taxon>Aphidomorpha</taxon>
        <taxon>Aphidoidea</taxon>
        <taxon>Aphididae</taxon>
        <taxon>Aphidini</taxon>
        <taxon>Aphis</taxon>
        <taxon>Aphis</taxon>
    </lineage>
</organism>
<evidence type="ECO:0000313" key="2">
    <source>
        <dbReference type="Proteomes" id="UP000478052"/>
    </source>
</evidence>
<dbReference type="Proteomes" id="UP000478052">
    <property type="component" value="Unassembled WGS sequence"/>
</dbReference>
<reference evidence="1 2" key="1">
    <citation type="submission" date="2019-08" db="EMBL/GenBank/DDBJ databases">
        <title>Whole genome of Aphis craccivora.</title>
        <authorList>
            <person name="Voronova N.V."/>
            <person name="Shulinski R.S."/>
            <person name="Bandarenka Y.V."/>
            <person name="Zhorov D.G."/>
            <person name="Warner D."/>
        </authorList>
    </citation>
    <scope>NUCLEOTIDE SEQUENCE [LARGE SCALE GENOMIC DNA]</scope>
    <source>
        <strain evidence="1">180601</strain>
        <tissue evidence="1">Whole Body</tissue>
    </source>
</reference>
<dbReference type="AlphaFoldDB" id="A0A6G0ZIM9"/>
<sequence length="176" mass="20343">MSTGMYLDNASLADLADYRTYMWSRAYLYRSPTRYRHIGDENGRPITCRHVAFNETCGIEKNVTIVTTEARFRNDVKRICTLELDLYLIYKKKIRALLKKLIINIPVVQPLSSGAVGETLERDALAENQDPITRTRSETAFRREFRRCVDLRGFVDFYASVGTRTPCTRNVAHCHK</sequence>
<keyword evidence="2" id="KW-1185">Reference proteome</keyword>
<gene>
    <name evidence="1" type="ORF">FWK35_00028460</name>
</gene>